<evidence type="ECO:0000313" key="2">
    <source>
        <dbReference type="WBParaSite" id="JU765_v2.g7867.t1"/>
    </source>
</evidence>
<name>A0AC34RL08_9BILA</name>
<organism evidence="1 2">
    <name type="scientific">Panagrolaimus sp. JU765</name>
    <dbReference type="NCBI Taxonomy" id="591449"/>
    <lineage>
        <taxon>Eukaryota</taxon>
        <taxon>Metazoa</taxon>
        <taxon>Ecdysozoa</taxon>
        <taxon>Nematoda</taxon>
        <taxon>Chromadorea</taxon>
        <taxon>Rhabditida</taxon>
        <taxon>Tylenchina</taxon>
        <taxon>Panagrolaimomorpha</taxon>
        <taxon>Panagrolaimoidea</taxon>
        <taxon>Panagrolaimidae</taxon>
        <taxon>Panagrolaimus</taxon>
    </lineage>
</organism>
<evidence type="ECO:0000313" key="1">
    <source>
        <dbReference type="Proteomes" id="UP000887576"/>
    </source>
</evidence>
<protein>
    <submittedName>
        <fullName evidence="2">Uncharacterized protein</fullName>
    </submittedName>
</protein>
<sequence length="383" mass="43803">MAKFEKLRSKAEDAIKENNIYEALQIYRTVRNRCKDEAQAKECLEMFYQAAVHFGAQEEKTTALDLAEVYADTLVAFSVKPSNQIYEEIGKIFEVLPVTITASPTEKGSHDLRSKFVNDVFKWSKQVSTKSFQKLRGDPQIHRIFARIYWAQGDYNVARLHFLLANDPETFSQFLIDYTAKEGQGENDAEDYITQSVFLLLAYKKLRIAQSLFTIYCRDHPQIRQKFPFRNIPIFNFLWLLFAVLQANNFTLFVYLVDKYRPVLHGDCNHRDYLDKVGQIYFKIPPKNEGSGLLGGLLKGLLSKGTEVTKEEFSADEEMSEQATKNADQLSKVFNDFDALNSAADKTNPPGMIVEPNMESMVEIPESSQKPSSSQTPTEMDLD</sequence>
<dbReference type="Proteomes" id="UP000887576">
    <property type="component" value="Unplaced"/>
</dbReference>
<proteinExistence type="predicted"/>
<dbReference type="WBParaSite" id="JU765_v2.g7867.t1">
    <property type="protein sequence ID" value="JU765_v2.g7867.t1"/>
    <property type="gene ID" value="JU765_v2.g7867"/>
</dbReference>
<accession>A0AC34RL08</accession>
<reference evidence="2" key="1">
    <citation type="submission" date="2022-11" db="UniProtKB">
        <authorList>
            <consortium name="WormBaseParasite"/>
        </authorList>
    </citation>
    <scope>IDENTIFICATION</scope>
</reference>